<evidence type="ECO:0000313" key="2">
    <source>
        <dbReference type="EMBL" id="KAH1057372.1"/>
    </source>
</evidence>
<feature type="region of interest" description="Disordered" evidence="1">
    <location>
        <begin position="1"/>
        <end position="72"/>
    </location>
</feature>
<evidence type="ECO:0008006" key="4">
    <source>
        <dbReference type="Google" id="ProtNLM"/>
    </source>
</evidence>
<accession>A0A9D3UTX8</accession>
<evidence type="ECO:0000313" key="3">
    <source>
        <dbReference type="Proteomes" id="UP000828251"/>
    </source>
</evidence>
<organism evidence="2 3">
    <name type="scientific">Gossypium stocksii</name>
    <dbReference type="NCBI Taxonomy" id="47602"/>
    <lineage>
        <taxon>Eukaryota</taxon>
        <taxon>Viridiplantae</taxon>
        <taxon>Streptophyta</taxon>
        <taxon>Embryophyta</taxon>
        <taxon>Tracheophyta</taxon>
        <taxon>Spermatophyta</taxon>
        <taxon>Magnoliopsida</taxon>
        <taxon>eudicotyledons</taxon>
        <taxon>Gunneridae</taxon>
        <taxon>Pentapetalae</taxon>
        <taxon>rosids</taxon>
        <taxon>malvids</taxon>
        <taxon>Malvales</taxon>
        <taxon>Malvaceae</taxon>
        <taxon>Malvoideae</taxon>
        <taxon>Gossypium</taxon>
    </lineage>
</organism>
<gene>
    <name evidence="2" type="ORF">J1N35_035437</name>
</gene>
<dbReference type="EMBL" id="JAIQCV010000010">
    <property type="protein sequence ID" value="KAH1057372.1"/>
    <property type="molecule type" value="Genomic_DNA"/>
</dbReference>
<dbReference type="OrthoDB" id="1000862at2759"/>
<protein>
    <recommendedName>
        <fullName evidence="4">CCHC-type domain-containing protein</fullName>
    </recommendedName>
</protein>
<feature type="compositionally biased region" description="Basic and acidic residues" evidence="1">
    <location>
        <begin position="24"/>
        <end position="72"/>
    </location>
</feature>
<proteinExistence type="predicted"/>
<dbReference type="AlphaFoldDB" id="A0A9D3UTX8"/>
<dbReference type="PANTHER" id="PTHR33325">
    <property type="entry name" value="ZINC FINGER, CCHC-TYPE-RELATED"/>
    <property type="match status" value="1"/>
</dbReference>
<keyword evidence="3" id="KW-1185">Reference proteome</keyword>
<dbReference type="Proteomes" id="UP000828251">
    <property type="component" value="Unassembled WGS sequence"/>
</dbReference>
<comment type="caution">
    <text evidence="2">The sequence shown here is derived from an EMBL/GenBank/DDBJ whole genome shotgun (WGS) entry which is preliminary data.</text>
</comment>
<evidence type="ECO:0000256" key="1">
    <source>
        <dbReference type="SAM" id="MobiDB-lite"/>
    </source>
</evidence>
<sequence>MKNHESRSTGSTPFSEANVISYNGKDKGHTCSRGREHDHGCGRGRGRGHEQGDHFRNTHQKWDHKDGKNDKNTTEKVKSLCYRCGGKNHWPRTCCTPKHLVEQ</sequence>
<name>A0A9D3UTX8_9ROSI</name>
<reference evidence="2 3" key="1">
    <citation type="journal article" date="2021" name="Plant Biotechnol. J.">
        <title>Multi-omics assisted identification of the key and species-specific regulatory components of drought-tolerant mechanisms in Gossypium stocksii.</title>
        <authorList>
            <person name="Yu D."/>
            <person name="Ke L."/>
            <person name="Zhang D."/>
            <person name="Wu Y."/>
            <person name="Sun Y."/>
            <person name="Mei J."/>
            <person name="Sun J."/>
            <person name="Sun Y."/>
        </authorList>
    </citation>
    <scope>NUCLEOTIDE SEQUENCE [LARGE SCALE GENOMIC DNA]</scope>
    <source>
        <strain evidence="3">cv. E1</strain>
        <tissue evidence="2">Leaf</tissue>
    </source>
</reference>
<dbReference type="PANTHER" id="PTHR33325:SF11">
    <property type="entry name" value="COLD SHOCK DOMAIN-CONTAINING PROTEIN 4-LIKE"/>
    <property type="match status" value="1"/>
</dbReference>
<feature type="compositionally biased region" description="Polar residues" evidence="1">
    <location>
        <begin position="8"/>
        <end position="21"/>
    </location>
</feature>